<sequence length="588" mass="60554">MRPHKQSGFVLVIGLALLTIATGMVVTGMSLGRYQERQAGNYLRTIKAEAGVDEALWKFSEWTTSIREKVNEAYPGNEVNEPILSQKSDEELLTFSHNNGGKTKAYIKEIVKLEDDRVRVVFGGQFLPLGSGEGEGGRHGQATFQAVYSIKSDEQPNGAYQDVLLGCEGVQASGGGDINGNVRTLQPGAGVRLSGDANVDGNVTAMGTLYTDSSITGNILAGDDITLDAGGGYAYGGSIATTGSVFFENSAPAKGNVSANGDVEFNNAATVTGNVSAGGKVIFSNSSASVGGDIESQEGVVNTANGKEVDKFAGGSIKIGSHTPVSSVNGGECNPQVFSDNKNTLAEEMDSLLATVATDAIGANKDIVVGNYPIGDGSLSPNGLTAFDKTWNVEKDVILAEATTADMPTFDKPVSVVRTQDLTLKNGELNVSGGDVVLLVDGDLTLGSGGGKGLTIDQGSTLTIFVTGETHIKSSTQMADVPATTNGRSTLSLYSSHKDSDSYSKGVLIDGSAQALANIYAPYANVSVTAGGGLRGSARGKTVTVDGGGEIEYVPRSISGGDDESGDNGDDNDSGWKLVGLSYGTGGE</sequence>
<dbReference type="InterPro" id="IPR055729">
    <property type="entry name" value="DUF7305"/>
</dbReference>
<dbReference type="EMBL" id="SOBR01000009">
    <property type="protein sequence ID" value="TDU19143.1"/>
    <property type="molecule type" value="Genomic_DNA"/>
</dbReference>
<evidence type="ECO:0000313" key="3">
    <source>
        <dbReference type="EMBL" id="TDU19143.1"/>
    </source>
</evidence>
<gene>
    <name evidence="3" type="ORF">C8E00_10993</name>
</gene>
<evidence type="ECO:0000256" key="1">
    <source>
        <dbReference type="SAM" id="MobiDB-lite"/>
    </source>
</evidence>
<keyword evidence="4" id="KW-1185">Reference proteome</keyword>
<dbReference type="AlphaFoldDB" id="A0A4R7NF73"/>
<name>A0A4R7NF73_9GAMM</name>
<organism evidence="3 4">
    <name type="scientific">Chromohalobacter marismortui</name>
    <dbReference type="NCBI Taxonomy" id="42055"/>
    <lineage>
        <taxon>Bacteria</taxon>
        <taxon>Pseudomonadati</taxon>
        <taxon>Pseudomonadota</taxon>
        <taxon>Gammaproteobacteria</taxon>
        <taxon>Oceanospirillales</taxon>
        <taxon>Halomonadaceae</taxon>
        <taxon>Chromohalobacter</taxon>
    </lineage>
</organism>
<protein>
    <recommendedName>
        <fullName evidence="2">DUF7305 domain-containing protein</fullName>
    </recommendedName>
</protein>
<reference evidence="3 4" key="1">
    <citation type="submission" date="2019-03" db="EMBL/GenBank/DDBJ databases">
        <title>Genomic Encyclopedia of Type Strains, Phase IV (KMG-IV): sequencing the most valuable type-strain genomes for metagenomic binning, comparative biology and taxonomic classification.</title>
        <authorList>
            <person name="Goeker M."/>
        </authorList>
    </citation>
    <scope>NUCLEOTIDE SEQUENCE [LARGE SCALE GENOMIC DNA]</scope>
    <source>
        <strain evidence="3 4">DSM 6770</strain>
    </source>
</reference>
<feature type="domain" description="DUF7305" evidence="2">
    <location>
        <begin position="420"/>
        <end position="555"/>
    </location>
</feature>
<evidence type="ECO:0000313" key="4">
    <source>
        <dbReference type="Proteomes" id="UP000295380"/>
    </source>
</evidence>
<feature type="region of interest" description="Disordered" evidence="1">
    <location>
        <begin position="550"/>
        <end position="588"/>
    </location>
</feature>
<dbReference type="Proteomes" id="UP000295380">
    <property type="component" value="Unassembled WGS sequence"/>
</dbReference>
<dbReference type="OrthoDB" id="6145642at2"/>
<dbReference type="Pfam" id="PF23981">
    <property type="entry name" value="DUF7305"/>
    <property type="match status" value="1"/>
</dbReference>
<proteinExistence type="predicted"/>
<feature type="compositionally biased region" description="Acidic residues" evidence="1">
    <location>
        <begin position="561"/>
        <end position="573"/>
    </location>
</feature>
<comment type="caution">
    <text evidence="3">The sequence shown here is derived from an EMBL/GenBank/DDBJ whole genome shotgun (WGS) entry which is preliminary data.</text>
</comment>
<dbReference type="RefSeq" id="WP_133698378.1">
    <property type="nucleotide sequence ID" value="NZ_SOBR01000009.1"/>
</dbReference>
<accession>A0A4R7NF73</accession>
<evidence type="ECO:0000259" key="2">
    <source>
        <dbReference type="Pfam" id="PF23981"/>
    </source>
</evidence>